<dbReference type="AlphaFoldDB" id="A0A2I1N9V8"/>
<name>A0A2I1N9V8_9BACT</name>
<feature type="transmembrane region" description="Helical" evidence="1">
    <location>
        <begin position="105"/>
        <end position="125"/>
    </location>
</feature>
<feature type="transmembrane region" description="Helical" evidence="1">
    <location>
        <begin position="65"/>
        <end position="84"/>
    </location>
</feature>
<dbReference type="Proteomes" id="UP000234639">
    <property type="component" value="Unassembled WGS sequence"/>
</dbReference>
<organism evidence="2 3">
    <name type="scientific">Campylobacter ureolyticus</name>
    <dbReference type="NCBI Taxonomy" id="827"/>
    <lineage>
        <taxon>Bacteria</taxon>
        <taxon>Pseudomonadati</taxon>
        <taxon>Campylobacterota</taxon>
        <taxon>Epsilonproteobacteria</taxon>
        <taxon>Campylobacterales</taxon>
        <taxon>Campylobacteraceae</taxon>
        <taxon>Campylobacter</taxon>
    </lineage>
</organism>
<gene>
    <name evidence="2" type="ORF">CYJ41_04835</name>
</gene>
<keyword evidence="1" id="KW-0812">Transmembrane</keyword>
<comment type="caution">
    <text evidence="2">The sequence shown here is derived from an EMBL/GenBank/DDBJ whole genome shotgun (WGS) entry which is preliminary data.</text>
</comment>
<feature type="transmembrane region" description="Helical" evidence="1">
    <location>
        <begin position="131"/>
        <end position="148"/>
    </location>
</feature>
<evidence type="ECO:0000313" key="3">
    <source>
        <dbReference type="Proteomes" id="UP000234639"/>
    </source>
</evidence>
<dbReference type="EMBL" id="PKHU01000004">
    <property type="protein sequence ID" value="PKZ29167.1"/>
    <property type="molecule type" value="Genomic_DNA"/>
</dbReference>
<protein>
    <submittedName>
        <fullName evidence="2">Uncharacterized protein</fullName>
    </submittedName>
</protein>
<keyword evidence="1" id="KW-1133">Transmembrane helix</keyword>
<evidence type="ECO:0000256" key="1">
    <source>
        <dbReference type="SAM" id="Phobius"/>
    </source>
</evidence>
<accession>A0A2I1N9V8</accession>
<feature type="transmembrane region" description="Helical" evidence="1">
    <location>
        <begin position="12"/>
        <end position="45"/>
    </location>
</feature>
<sequence length="155" mass="18384">MQDKLEQKIKFFDLLSFIALQPVFIVIFWYVISYIVWAALLTIYMAIATICSYLFDNLLEYLNNWFFSMIVSRIIAAIFYINFFHERFKKIKSIKVIISEKSLKFSIFTTIVCIVFTIFSFLSFYASKYNIQFFIVGAISFIILAYCFKKRGLDC</sequence>
<proteinExistence type="predicted"/>
<reference evidence="2 3" key="1">
    <citation type="submission" date="2017-12" db="EMBL/GenBank/DDBJ databases">
        <title>Phylogenetic diversity of female urinary microbiome.</title>
        <authorList>
            <person name="Thomas-White K."/>
            <person name="Wolfe A.J."/>
        </authorList>
    </citation>
    <scope>NUCLEOTIDE SEQUENCE [LARGE SCALE GENOMIC DNA]</scope>
    <source>
        <strain evidence="2 3">UMB0112</strain>
    </source>
</reference>
<dbReference type="RefSeq" id="WP_101637223.1">
    <property type="nucleotide sequence ID" value="NZ_PKHU01000004.1"/>
</dbReference>
<keyword evidence="1" id="KW-0472">Membrane</keyword>
<evidence type="ECO:0000313" key="2">
    <source>
        <dbReference type="EMBL" id="PKZ29167.1"/>
    </source>
</evidence>